<organism evidence="2 3">
    <name type="scientific">Hevea brasiliensis</name>
    <name type="common">Para rubber tree</name>
    <name type="synonym">Siphonia brasiliensis</name>
    <dbReference type="NCBI Taxonomy" id="3981"/>
    <lineage>
        <taxon>Eukaryota</taxon>
        <taxon>Viridiplantae</taxon>
        <taxon>Streptophyta</taxon>
        <taxon>Embryophyta</taxon>
        <taxon>Tracheophyta</taxon>
        <taxon>Spermatophyta</taxon>
        <taxon>Magnoliopsida</taxon>
        <taxon>eudicotyledons</taxon>
        <taxon>Gunneridae</taxon>
        <taxon>Pentapetalae</taxon>
        <taxon>rosids</taxon>
        <taxon>fabids</taxon>
        <taxon>Malpighiales</taxon>
        <taxon>Euphorbiaceae</taxon>
        <taxon>Crotonoideae</taxon>
        <taxon>Micrandreae</taxon>
        <taxon>Hevea</taxon>
    </lineage>
</organism>
<keyword evidence="3" id="KW-1185">Reference proteome</keyword>
<dbReference type="AlphaFoldDB" id="A0A6A6N234"/>
<reference evidence="2 3" key="1">
    <citation type="journal article" date="2020" name="Mol. Plant">
        <title>The Chromosome-Based Rubber Tree Genome Provides New Insights into Spurge Genome Evolution and Rubber Biosynthesis.</title>
        <authorList>
            <person name="Liu J."/>
            <person name="Shi C."/>
            <person name="Shi C.C."/>
            <person name="Li W."/>
            <person name="Zhang Q.J."/>
            <person name="Zhang Y."/>
            <person name="Li K."/>
            <person name="Lu H.F."/>
            <person name="Shi C."/>
            <person name="Zhu S.T."/>
            <person name="Xiao Z.Y."/>
            <person name="Nan H."/>
            <person name="Yue Y."/>
            <person name="Zhu X.G."/>
            <person name="Wu Y."/>
            <person name="Hong X.N."/>
            <person name="Fan G.Y."/>
            <person name="Tong Y."/>
            <person name="Zhang D."/>
            <person name="Mao C.L."/>
            <person name="Liu Y.L."/>
            <person name="Hao S.J."/>
            <person name="Liu W.Q."/>
            <person name="Lv M.Q."/>
            <person name="Zhang H.B."/>
            <person name="Liu Y."/>
            <person name="Hu-Tang G.R."/>
            <person name="Wang J.P."/>
            <person name="Wang J.H."/>
            <person name="Sun Y.H."/>
            <person name="Ni S.B."/>
            <person name="Chen W.B."/>
            <person name="Zhang X.C."/>
            <person name="Jiao Y.N."/>
            <person name="Eichler E.E."/>
            <person name="Li G.H."/>
            <person name="Liu X."/>
            <person name="Gao L.Z."/>
        </authorList>
    </citation>
    <scope>NUCLEOTIDE SEQUENCE [LARGE SCALE GENOMIC DNA]</scope>
    <source>
        <strain evidence="3">cv. GT1</strain>
        <tissue evidence="2">Leaf</tissue>
    </source>
</reference>
<evidence type="ECO:0000313" key="3">
    <source>
        <dbReference type="Proteomes" id="UP000467840"/>
    </source>
</evidence>
<feature type="region of interest" description="Disordered" evidence="1">
    <location>
        <begin position="1"/>
        <end position="22"/>
    </location>
</feature>
<proteinExistence type="predicted"/>
<gene>
    <name evidence="2" type="ORF">GH714_018458</name>
</gene>
<feature type="compositionally biased region" description="Low complexity" evidence="1">
    <location>
        <begin position="71"/>
        <end position="82"/>
    </location>
</feature>
<sequence length="126" mass="14084">MMPRCQDSPVASENARDSCMPYVQSNQEPEFEIEMLRREPVQSQPPMANIGDMESVEQVIESPRSSKDQTISEISPSSNEISTGPVFKPTNREEQSNISLDSNLPLAHFKVSRIMKIEEDASPSLS</sequence>
<feature type="region of interest" description="Disordered" evidence="1">
    <location>
        <begin position="58"/>
        <end position="102"/>
    </location>
</feature>
<accession>A0A6A6N234</accession>
<protein>
    <submittedName>
        <fullName evidence="2">Uncharacterized protein</fullName>
    </submittedName>
</protein>
<dbReference type="Proteomes" id="UP000467840">
    <property type="component" value="Chromosome 10"/>
</dbReference>
<name>A0A6A6N234_HEVBR</name>
<dbReference type="EMBL" id="JAAGAX010000003">
    <property type="protein sequence ID" value="KAF2319740.1"/>
    <property type="molecule type" value="Genomic_DNA"/>
</dbReference>
<evidence type="ECO:0000313" key="2">
    <source>
        <dbReference type="EMBL" id="KAF2319740.1"/>
    </source>
</evidence>
<evidence type="ECO:0000256" key="1">
    <source>
        <dbReference type="SAM" id="MobiDB-lite"/>
    </source>
</evidence>
<comment type="caution">
    <text evidence="2">The sequence shown here is derived from an EMBL/GenBank/DDBJ whole genome shotgun (WGS) entry which is preliminary data.</text>
</comment>